<reference evidence="3" key="3">
    <citation type="submission" date="2018-08" db="UniProtKB">
        <authorList>
            <consortium name="EnsemblPlants"/>
        </authorList>
    </citation>
    <scope>IDENTIFICATION</scope>
    <source>
        <strain evidence="3">cv. Bd21</strain>
    </source>
</reference>
<dbReference type="PANTHER" id="PTHR31175">
    <property type="entry name" value="AUXIN-RESPONSIVE FAMILY PROTEIN"/>
    <property type="match status" value="1"/>
</dbReference>
<dbReference type="InterPro" id="IPR003676">
    <property type="entry name" value="SAUR_fam"/>
</dbReference>
<dbReference type="EnsemblPlants" id="PNT65077">
    <property type="protein sequence ID" value="PNT65077"/>
    <property type="gene ID" value="BRADI_4g37026v3"/>
</dbReference>
<sequence length="125" mass="13136">MAKETDGLCGTSCSSVASKACCAVYSTDGTQFEVPLAFLGPAVFGELLRMSQEEFGFMGGDISKITLPCDATIMGYTMCLLSRSSSTEIEAAFLSSMVITLPCQYDASHVVPRLGVGQHVALCSS</sequence>
<evidence type="ECO:0000256" key="1">
    <source>
        <dbReference type="ARBA" id="ARBA00006974"/>
    </source>
</evidence>
<accession>A0A2K2CSS5</accession>
<protein>
    <submittedName>
        <fullName evidence="2 3">Uncharacterized protein</fullName>
    </submittedName>
</protein>
<dbReference type="GO" id="GO:0009733">
    <property type="term" value="P:response to auxin"/>
    <property type="evidence" value="ECO:0007669"/>
    <property type="project" value="InterPro"/>
</dbReference>
<dbReference type="PANTHER" id="PTHR31175:SF24">
    <property type="entry name" value="OS09G0545500 PROTEIN"/>
    <property type="match status" value="1"/>
</dbReference>
<dbReference type="Pfam" id="PF02519">
    <property type="entry name" value="Auxin_inducible"/>
    <property type="match status" value="1"/>
</dbReference>
<proteinExistence type="inferred from homology"/>
<keyword evidence="4" id="KW-1185">Reference proteome</keyword>
<name>A0A2K2CSS5_BRADI</name>
<evidence type="ECO:0000313" key="3">
    <source>
        <dbReference type="EnsemblPlants" id="PNT65077"/>
    </source>
</evidence>
<evidence type="ECO:0000313" key="2">
    <source>
        <dbReference type="EMBL" id="PNT65077.1"/>
    </source>
</evidence>
<dbReference type="Proteomes" id="UP000008810">
    <property type="component" value="Chromosome 4"/>
</dbReference>
<comment type="similarity">
    <text evidence="1">Belongs to the ARG7 family.</text>
</comment>
<reference evidence="2 3" key="1">
    <citation type="journal article" date="2010" name="Nature">
        <title>Genome sequencing and analysis of the model grass Brachypodium distachyon.</title>
        <authorList>
            <consortium name="International Brachypodium Initiative"/>
        </authorList>
    </citation>
    <scope>NUCLEOTIDE SEQUENCE [LARGE SCALE GENOMIC DNA]</scope>
    <source>
        <strain evidence="2 3">Bd21</strain>
    </source>
</reference>
<dbReference type="Gramene" id="PNT65077">
    <property type="protein sequence ID" value="PNT65077"/>
    <property type="gene ID" value="BRADI_4g37026v3"/>
</dbReference>
<dbReference type="AlphaFoldDB" id="A0A2K2CSS5"/>
<organism evidence="2">
    <name type="scientific">Brachypodium distachyon</name>
    <name type="common">Purple false brome</name>
    <name type="synonym">Trachynia distachya</name>
    <dbReference type="NCBI Taxonomy" id="15368"/>
    <lineage>
        <taxon>Eukaryota</taxon>
        <taxon>Viridiplantae</taxon>
        <taxon>Streptophyta</taxon>
        <taxon>Embryophyta</taxon>
        <taxon>Tracheophyta</taxon>
        <taxon>Spermatophyta</taxon>
        <taxon>Magnoliopsida</taxon>
        <taxon>Liliopsida</taxon>
        <taxon>Poales</taxon>
        <taxon>Poaceae</taxon>
        <taxon>BOP clade</taxon>
        <taxon>Pooideae</taxon>
        <taxon>Stipodae</taxon>
        <taxon>Brachypodieae</taxon>
        <taxon>Brachypodium</taxon>
    </lineage>
</organism>
<reference evidence="2" key="2">
    <citation type="submission" date="2017-06" db="EMBL/GenBank/DDBJ databases">
        <title>WGS assembly of Brachypodium distachyon.</title>
        <authorList>
            <consortium name="The International Brachypodium Initiative"/>
            <person name="Lucas S."/>
            <person name="Harmon-Smith M."/>
            <person name="Lail K."/>
            <person name="Tice H."/>
            <person name="Grimwood J."/>
            <person name="Bruce D."/>
            <person name="Barry K."/>
            <person name="Shu S."/>
            <person name="Lindquist E."/>
            <person name="Wang M."/>
            <person name="Pitluck S."/>
            <person name="Vogel J.P."/>
            <person name="Garvin D.F."/>
            <person name="Mockler T.C."/>
            <person name="Schmutz J."/>
            <person name="Rokhsar D."/>
            <person name="Bevan M.W."/>
        </authorList>
    </citation>
    <scope>NUCLEOTIDE SEQUENCE</scope>
    <source>
        <strain evidence="2">Bd21</strain>
    </source>
</reference>
<dbReference type="OrthoDB" id="1936278at2759"/>
<evidence type="ECO:0000313" key="4">
    <source>
        <dbReference type="Proteomes" id="UP000008810"/>
    </source>
</evidence>
<dbReference type="EMBL" id="CM000883">
    <property type="protein sequence ID" value="PNT65077.1"/>
    <property type="molecule type" value="Genomic_DNA"/>
</dbReference>
<dbReference type="InParanoid" id="A0A2K2CSS5"/>
<dbReference type="STRING" id="15368.A0A2K2CSS5"/>
<gene>
    <name evidence="2" type="ORF">BRADI_4g37026v3</name>
</gene>